<reference evidence="2" key="1">
    <citation type="submission" date="2017-01" db="EMBL/GenBank/DDBJ databases">
        <authorList>
            <person name="Varghese N."/>
            <person name="Submissions S."/>
        </authorList>
    </citation>
    <scope>NUCLEOTIDE SEQUENCE [LARGE SCALE GENOMIC DNA]</scope>
    <source>
        <strain evidence="2">DSM 23145</strain>
    </source>
</reference>
<evidence type="ECO:0000313" key="2">
    <source>
        <dbReference type="Proteomes" id="UP000185839"/>
    </source>
</evidence>
<dbReference type="AlphaFoldDB" id="A0A1N7MFD7"/>
<sequence>MIPLTISDEFTTDQQKLILKIKNFKGKKIVGKISAKNTHMNLRFNQIKFADGSFDGPFGRAISIEIPKPGEIWLIIGKNLMADGKLTGKFSVSLQQ</sequence>
<proteinExistence type="predicted"/>
<name>A0A1N7MFD7_9FLAO</name>
<dbReference type="EMBL" id="FTOI01000008">
    <property type="protein sequence ID" value="SIS84823.1"/>
    <property type="molecule type" value="Genomic_DNA"/>
</dbReference>
<dbReference type="OrthoDB" id="1255149at2"/>
<keyword evidence="2" id="KW-1185">Reference proteome</keyword>
<protein>
    <submittedName>
        <fullName evidence="1">Uncharacterized protein</fullName>
    </submittedName>
</protein>
<gene>
    <name evidence="1" type="ORF">SAMN05421789_108137</name>
</gene>
<accession>A0A1N7MFD7</accession>
<dbReference type="STRING" id="713588.SAMN05421789_108137"/>
<organism evidence="1 2">
    <name type="scientific">Kaistella chaponensis</name>
    <dbReference type="NCBI Taxonomy" id="713588"/>
    <lineage>
        <taxon>Bacteria</taxon>
        <taxon>Pseudomonadati</taxon>
        <taxon>Bacteroidota</taxon>
        <taxon>Flavobacteriia</taxon>
        <taxon>Flavobacteriales</taxon>
        <taxon>Weeksellaceae</taxon>
        <taxon>Chryseobacterium group</taxon>
        <taxon>Kaistella</taxon>
    </lineage>
</organism>
<dbReference type="RefSeq" id="WP_143745544.1">
    <property type="nucleotide sequence ID" value="NZ_FTOI01000008.1"/>
</dbReference>
<evidence type="ECO:0000313" key="1">
    <source>
        <dbReference type="EMBL" id="SIS84823.1"/>
    </source>
</evidence>
<dbReference type="Proteomes" id="UP000185839">
    <property type="component" value="Unassembled WGS sequence"/>
</dbReference>